<dbReference type="EMBL" id="KB206483">
    <property type="protein sequence ID" value="ELP90942.1"/>
    <property type="molecule type" value="Genomic_DNA"/>
</dbReference>
<organism evidence="2 3">
    <name type="scientific">Entamoeba invadens IP1</name>
    <dbReference type="NCBI Taxonomy" id="370355"/>
    <lineage>
        <taxon>Eukaryota</taxon>
        <taxon>Amoebozoa</taxon>
        <taxon>Evosea</taxon>
        <taxon>Archamoebae</taxon>
        <taxon>Mastigamoebida</taxon>
        <taxon>Entamoebidae</taxon>
        <taxon>Entamoeba</taxon>
    </lineage>
</organism>
<comment type="similarity">
    <text evidence="1">Belongs to the actin family.</text>
</comment>
<dbReference type="VEuPathDB" id="AmoebaDB:EIN_362650"/>
<evidence type="ECO:0000313" key="2">
    <source>
        <dbReference type="EMBL" id="ELP90942.1"/>
    </source>
</evidence>
<dbReference type="OrthoDB" id="6220758at2759"/>
<dbReference type="GeneID" id="14889882"/>
<name>A0A0A1U7U5_ENTIV</name>
<dbReference type="InterPro" id="IPR004000">
    <property type="entry name" value="Actin"/>
</dbReference>
<proteinExistence type="inferred from homology"/>
<dbReference type="AlphaFoldDB" id="A0A0A1U7U5"/>
<evidence type="ECO:0000313" key="3">
    <source>
        <dbReference type="Proteomes" id="UP000014680"/>
    </source>
</evidence>
<dbReference type="RefSeq" id="XP_004257713.1">
    <property type="nucleotide sequence ID" value="XM_004257665.1"/>
</dbReference>
<dbReference type="PANTHER" id="PTHR11937">
    <property type="entry name" value="ACTIN"/>
    <property type="match status" value="1"/>
</dbReference>
<dbReference type="Gene3D" id="3.90.640.10">
    <property type="entry name" value="Actin, Chain A, domain 4"/>
    <property type="match status" value="1"/>
</dbReference>
<dbReference type="Proteomes" id="UP000014680">
    <property type="component" value="Unassembled WGS sequence"/>
</dbReference>
<reference evidence="2 3" key="1">
    <citation type="submission" date="2012-10" db="EMBL/GenBank/DDBJ databases">
        <authorList>
            <person name="Zafar N."/>
            <person name="Inman J."/>
            <person name="Hall N."/>
            <person name="Lorenzi H."/>
            <person name="Caler E."/>
        </authorList>
    </citation>
    <scope>NUCLEOTIDE SEQUENCE [LARGE SCALE GENOMIC DNA]</scope>
    <source>
        <strain evidence="2 3">IP1</strain>
    </source>
</reference>
<dbReference type="InterPro" id="IPR043129">
    <property type="entry name" value="ATPase_NBD"/>
</dbReference>
<sequence>MYFNTEEEITVIIIDNGSYNVKAGITTSDKEMPDVAGLNIAACYSGEEEFVLVANNVLDHAKEMNVVRPFVNGRLNNKKTLENVINSVVHDGLNTDPSGQRMILTEDFFDSDNVRTFMSEIAFEKMNVSDLYIERPAILEEKCLLINEGVVVHFGDSMLRILPFHDDGKDDFRHIVDYKHSTLINYGGSTITQELQKRLFTRYPFLHDENPTILYHKMDLLKQQFCYVAEDIEQEKNKSYDDLKAEYQLNDGTTIEVGKERYEVPEMIFNSQILHELGKNIDPIQI</sequence>
<dbReference type="KEGG" id="eiv:EIN_362650"/>
<keyword evidence="3" id="KW-1185">Reference proteome</keyword>
<dbReference type="SUPFAM" id="SSF53067">
    <property type="entry name" value="Actin-like ATPase domain"/>
    <property type="match status" value="2"/>
</dbReference>
<dbReference type="Pfam" id="PF00022">
    <property type="entry name" value="Actin"/>
    <property type="match status" value="1"/>
</dbReference>
<gene>
    <name evidence="2" type="ORF">EIN_362650</name>
</gene>
<evidence type="ECO:0000256" key="1">
    <source>
        <dbReference type="RuleBase" id="RU000487"/>
    </source>
</evidence>
<dbReference type="SMART" id="SM00268">
    <property type="entry name" value="ACTIN"/>
    <property type="match status" value="1"/>
</dbReference>
<dbReference type="Gene3D" id="3.30.420.40">
    <property type="match status" value="2"/>
</dbReference>
<protein>
    <submittedName>
        <fullName evidence="2">Actin, putative</fullName>
    </submittedName>
</protein>
<accession>A0A0A1U7U5</accession>